<gene>
    <name evidence="1" type="ORF">HanXRQr2_Chr01g0030551</name>
</gene>
<organism evidence="1 2">
    <name type="scientific">Helianthus annuus</name>
    <name type="common">Common sunflower</name>
    <dbReference type="NCBI Taxonomy" id="4232"/>
    <lineage>
        <taxon>Eukaryota</taxon>
        <taxon>Viridiplantae</taxon>
        <taxon>Streptophyta</taxon>
        <taxon>Embryophyta</taxon>
        <taxon>Tracheophyta</taxon>
        <taxon>Spermatophyta</taxon>
        <taxon>Magnoliopsida</taxon>
        <taxon>eudicotyledons</taxon>
        <taxon>Gunneridae</taxon>
        <taxon>Pentapetalae</taxon>
        <taxon>asterids</taxon>
        <taxon>campanulids</taxon>
        <taxon>Asterales</taxon>
        <taxon>Asteraceae</taxon>
        <taxon>Asteroideae</taxon>
        <taxon>Heliantheae alliance</taxon>
        <taxon>Heliantheae</taxon>
        <taxon>Helianthus</taxon>
    </lineage>
</organism>
<dbReference type="Gramene" id="mRNA:HanXRQr2_Chr01g0030551">
    <property type="protein sequence ID" value="CDS:HanXRQr2_Chr01g0030551.1"/>
    <property type="gene ID" value="HanXRQr2_Chr01g0030551"/>
</dbReference>
<accession>A0A9K3JY54</accession>
<dbReference type="AlphaFoldDB" id="A0A9K3JY54"/>
<reference evidence="1" key="1">
    <citation type="journal article" date="2017" name="Nature">
        <title>The sunflower genome provides insights into oil metabolism, flowering and Asterid evolution.</title>
        <authorList>
            <person name="Badouin H."/>
            <person name="Gouzy J."/>
            <person name="Grassa C.J."/>
            <person name="Murat F."/>
            <person name="Staton S.E."/>
            <person name="Cottret L."/>
            <person name="Lelandais-Briere C."/>
            <person name="Owens G.L."/>
            <person name="Carrere S."/>
            <person name="Mayjonade B."/>
            <person name="Legrand L."/>
            <person name="Gill N."/>
            <person name="Kane N.C."/>
            <person name="Bowers J.E."/>
            <person name="Hubner S."/>
            <person name="Bellec A."/>
            <person name="Berard A."/>
            <person name="Berges H."/>
            <person name="Blanchet N."/>
            <person name="Boniface M.C."/>
            <person name="Brunel D."/>
            <person name="Catrice O."/>
            <person name="Chaidir N."/>
            <person name="Claudel C."/>
            <person name="Donnadieu C."/>
            <person name="Faraut T."/>
            <person name="Fievet G."/>
            <person name="Helmstetter N."/>
            <person name="King M."/>
            <person name="Knapp S.J."/>
            <person name="Lai Z."/>
            <person name="Le Paslier M.C."/>
            <person name="Lippi Y."/>
            <person name="Lorenzon L."/>
            <person name="Mandel J.R."/>
            <person name="Marage G."/>
            <person name="Marchand G."/>
            <person name="Marquand E."/>
            <person name="Bret-Mestries E."/>
            <person name="Morien E."/>
            <person name="Nambeesan S."/>
            <person name="Nguyen T."/>
            <person name="Pegot-Espagnet P."/>
            <person name="Pouilly N."/>
            <person name="Raftis F."/>
            <person name="Sallet E."/>
            <person name="Schiex T."/>
            <person name="Thomas J."/>
            <person name="Vandecasteele C."/>
            <person name="Vares D."/>
            <person name="Vear F."/>
            <person name="Vautrin S."/>
            <person name="Crespi M."/>
            <person name="Mangin B."/>
            <person name="Burke J.M."/>
            <person name="Salse J."/>
            <person name="Munos S."/>
            <person name="Vincourt P."/>
            <person name="Rieseberg L.H."/>
            <person name="Langlade N.B."/>
        </authorList>
    </citation>
    <scope>NUCLEOTIDE SEQUENCE</scope>
    <source>
        <tissue evidence="1">Leaves</tissue>
    </source>
</reference>
<evidence type="ECO:0000313" key="2">
    <source>
        <dbReference type="Proteomes" id="UP000215914"/>
    </source>
</evidence>
<dbReference type="EMBL" id="MNCJ02000316">
    <property type="protein sequence ID" value="KAF5822747.1"/>
    <property type="molecule type" value="Genomic_DNA"/>
</dbReference>
<name>A0A9K3JY54_HELAN</name>
<protein>
    <submittedName>
        <fullName evidence="1">Uncharacterized protein</fullName>
    </submittedName>
</protein>
<keyword evidence="2" id="KW-1185">Reference proteome</keyword>
<dbReference type="Proteomes" id="UP000215914">
    <property type="component" value="Unassembled WGS sequence"/>
</dbReference>
<sequence>MGNTSHQISSTYMLPILNVNKTRLETRIPSPSLSHSRMYGDGCGTVASFNFETKVWEAMLVQQPPSTIIVHTFPATVHRVWKIVSR</sequence>
<reference evidence="1" key="2">
    <citation type="submission" date="2020-06" db="EMBL/GenBank/DDBJ databases">
        <title>Helianthus annuus Genome sequencing and assembly Release 2.</title>
        <authorList>
            <person name="Gouzy J."/>
            <person name="Langlade N."/>
            <person name="Munos S."/>
        </authorList>
    </citation>
    <scope>NUCLEOTIDE SEQUENCE</scope>
    <source>
        <tissue evidence="1">Leaves</tissue>
    </source>
</reference>
<comment type="caution">
    <text evidence="1">The sequence shown here is derived from an EMBL/GenBank/DDBJ whole genome shotgun (WGS) entry which is preliminary data.</text>
</comment>
<proteinExistence type="predicted"/>
<evidence type="ECO:0000313" key="1">
    <source>
        <dbReference type="EMBL" id="KAF5822747.1"/>
    </source>
</evidence>